<dbReference type="RefSeq" id="XP_022319747.1">
    <property type="nucleotide sequence ID" value="XM_022464039.1"/>
</dbReference>
<dbReference type="Pfam" id="PF00001">
    <property type="entry name" value="7tm_1"/>
    <property type="match status" value="1"/>
</dbReference>
<dbReference type="PANTHER" id="PTHR11866">
    <property type="entry name" value="G-PROTEIN COUPLED RECEPTOR FAMILY 1 MEMBER"/>
    <property type="match status" value="1"/>
</dbReference>
<accession>A0A8B8CV66</accession>
<evidence type="ECO:0000259" key="12">
    <source>
        <dbReference type="PROSITE" id="PS50262"/>
    </source>
</evidence>
<sequence>MQSTMDPNSSNSSSVDIVEDEPSIVPVVMLCLLGVIGNAIAVTIVCCAAKSHRWRPFYRLVCGLALTDGIGVLLALPFAIHRYATDFQFTYSRTVCDYMSVVQMFTIIASAMIVCTMSLERFVALLFPYVYKSIKKGRCSMALLFGVWAFSAFLSSGHLIAGRTSRLFYPDSWCFVNFVSDNSTDLAFSYLYALTGLLVLVTTFVTNMVLLVVVFQKKCSNSSMIIADKHGTHIILFLFAVVLLFSICILPILINMLGHLFGTFEGWPKFELLGIEMATTNSILDPWIYIIFRRETFNLVRRVYYMCRCMKGNFQQYSTDGVSSQIKSDMTSV</sequence>
<evidence type="ECO:0000256" key="9">
    <source>
        <dbReference type="ARBA" id="ARBA00023224"/>
    </source>
</evidence>
<dbReference type="PROSITE" id="PS00237">
    <property type="entry name" value="G_PROTEIN_RECEP_F1_1"/>
    <property type="match status" value="1"/>
</dbReference>
<keyword evidence="2" id="KW-1003">Cell membrane</keyword>
<evidence type="ECO:0000256" key="10">
    <source>
        <dbReference type="RuleBase" id="RU000688"/>
    </source>
</evidence>
<dbReference type="Proteomes" id="UP000694844">
    <property type="component" value="Chromosome 2"/>
</dbReference>
<keyword evidence="7 10" id="KW-0675">Receptor</keyword>
<keyword evidence="5 10" id="KW-0297">G-protein coupled receptor</keyword>
<evidence type="ECO:0000256" key="3">
    <source>
        <dbReference type="ARBA" id="ARBA00022692"/>
    </source>
</evidence>
<dbReference type="OrthoDB" id="5959154at2759"/>
<dbReference type="PRINTS" id="PR00586">
    <property type="entry name" value="PRSTNOIDEP4R"/>
</dbReference>
<organism evidence="13 14">
    <name type="scientific">Crassostrea virginica</name>
    <name type="common">Eastern oyster</name>
    <dbReference type="NCBI Taxonomy" id="6565"/>
    <lineage>
        <taxon>Eukaryota</taxon>
        <taxon>Metazoa</taxon>
        <taxon>Spiralia</taxon>
        <taxon>Lophotrochozoa</taxon>
        <taxon>Mollusca</taxon>
        <taxon>Bivalvia</taxon>
        <taxon>Autobranchia</taxon>
        <taxon>Pteriomorphia</taxon>
        <taxon>Ostreida</taxon>
        <taxon>Ostreoidea</taxon>
        <taxon>Ostreidae</taxon>
        <taxon>Crassostrea</taxon>
    </lineage>
</organism>
<evidence type="ECO:0000256" key="11">
    <source>
        <dbReference type="SAM" id="Phobius"/>
    </source>
</evidence>
<keyword evidence="13" id="KW-1185">Reference proteome</keyword>
<feature type="transmembrane region" description="Helical" evidence="11">
    <location>
        <begin position="234"/>
        <end position="254"/>
    </location>
</feature>
<keyword evidence="8" id="KW-0325">Glycoprotein</keyword>
<dbReference type="AlphaFoldDB" id="A0A8B8CV66"/>
<dbReference type="PROSITE" id="PS50262">
    <property type="entry name" value="G_PROTEIN_RECEP_F1_2"/>
    <property type="match status" value="1"/>
</dbReference>
<dbReference type="Gene3D" id="1.20.1070.10">
    <property type="entry name" value="Rhodopsin 7-helix transmembrane proteins"/>
    <property type="match status" value="1"/>
</dbReference>
<dbReference type="PRINTS" id="PR01788">
    <property type="entry name" value="PROSTANOIDR"/>
</dbReference>
<comment type="subcellular location">
    <subcellularLocation>
        <location evidence="1">Cell membrane</location>
        <topology evidence="1">Multi-pass membrane protein</topology>
    </subcellularLocation>
</comment>
<dbReference type="PRINTS" id="PR00237">
    <property type="entry name" value="GPCRRHODOPSN"/>
</dbReference>
<feature type="transmembrane region" description="Helical" evidence="11">
    <location>
        <begin position="24"/>
        <end position="48"/>
    </location>
</feature>
<dbReference type="CDD" id="cd14981">
    <property type="entry name" value="7tmA_Prostanoid_R"/>
    <property type="match status" value="1"/>
</dbReference>
<comment type="similarity">
    <text evidence="10">Belongs to the G-protein coupled receptor 1 family.</text>
</comment>
<feature type="transmembrane region" description="Helical" evidence="11">
    <location>
        <begin position="142"/>
        <end position="161"/>
    </location>
</feature>
<dbReference type="GO" id="GO:0007204">
    <property type="term" value="P:positive regulation of cytosolic calcium ion concentration"/>
    <property type="evidence" value="ECO:0007669"/>
    <property type="project" value="TreeGrafter"/>
</dbReference>
<proteinExistence type="inferred from homology"/>
<evidence type="ECO:0000256" key="5">
    <source>
        <dbReference type="ARBA" id="ARBA00023040"/>
    </source>
</evidence>
<feature type="transmembrane region" description="Helical" evidence="11">
    <location>
        <begin position="104"/>
        <end position="130"/>
    </location>
</feature>
<dbReference type="GO" id="GO:0007189">
    <property type="term" value="P:adenylate cyclase-activating G protein-coupled receptor signaling pathway"/>
    <property type="evidence" value="ECO:0007669"/>
    <property type="project" value="TreeGrafter"/>
</dbReference>
<evidence type="ECO:0000256" key="8">
    <source>
        <dbReference type="ARBA" id="ARBA00023180"/>
    </source>
</evidence>
<evidence type="ECO:0000256" key="2">
    <source>
        <dbReference type="ARBA" id="ARBA00022475"/>
    </source>
</evidence>
<gene>
    <name evidence="14" type="primary">LOC111122327</name>
</gene>
<evidence type="ECO:0000256" key="1">
    <source>
        <dbReference type="ARBA" id="ARBA00004651"/>
    </source>
</evidence>
<name>A0A8B8CV66_CRAVI</name>
<dbReference type="InterPro" id="IPR000276">
    <property type="entry name" value="GPCR_Rhodpsn"/>
</dbReference>
<feature type="transmembrane region" description="Helical" evidence="11">
    <location>
        <begin position="190"/>
        <end position="214"/>
    </location>
</feature>
<keyword evidence="3 10" id="KW-0812">Transmembrane</keyword>
<dbReference type="GO" id="GO:0005886">
    <property type="term" value="C:plasma membrane"/>
    <property type="evidence" value="ECO:0007669"/>
    <property type="project" value="UniProtKB-SubCell"/>
</dbReference>
<dbReference type="InterPro" id="IPR008365">
    <property type="entry name" value="Prostanoid_rcpt"/>
</dbReference>
<dbReference type="InterPro" id="IPR017452">
    <property type="entry name" value="GPCR_Rhodpsn_7TM"/>
</dbReference>
<protein>
    <submittedName>
        <fullName evidence="14">Prostaglandin E2 receptor EP4 subtype-like</fullName>
    </submittedName>
</protein>
<dbReference type="GO" id="GO:0004957">
    <property type="term" value="F:prostaglandin E receptor activity"/>
    <property type="evidence" value="ECO:0007669"/>
    <property type="project" value="InterPro"/>
</dbReference>
<evidence type="ECO:0000256" key="7">
    <source>
        <dbReference type="ARBA" id="ARBA00023170"/>
    </source>
</evidence>
<feature type="domain" description="G-protein coupled receptors family 1 profile" evidence="12">
    <location>
        <begin position="37"/>
        <end position="289"/>
    </location>
</feature>
<feature type="transmembrane region" description="Helical" evidence="11">
    <location>
        <begin position="274"/>
        <end position="292"/>
    </location>
</feature>
<evidence type="ECO:0000313" key="14">
    <source>
        <dbReference type="RefSeq" id="XP_022319747.1"/>
    </source>
</evidence>
<keyword evidence="4 11" id="KW-1133">Transmembrane helix</keyword>
<dbReference type="PANTHER" id="PTHR11866:SF16">
    <property type="entry name" value="PROSTAGLANDIN E2 RECEPTOR EP4 SUBTYPE-LIKE PROTEIN"/>
    <property type="match status" value="1"/>
</dbReference>
<dbReference type="SUPFAM" id="SSF81321">
    <property type="entry name" value="Family A G protein-coupled receptor-like"/>
    <property type="match status" value="1"/>
</dbReference>
<dbReference type="InterPro" id="IPR001758">
    <property type="entry name" value="Prost_EP4_rcpt"/>
</dbReference>
<feature type="transmembrane region" description="Helical" evidence="11">
    <location>
        <begin position="60"/>
        <end position="84"/>
    </location>
</feature>
<evidence type="ECO:0000313" key="13">
    <source>
        <dbReference type="Proteomes" id="UP000694844"/>
    </source>
</evidence>
<dbReference type="GeneID" id="111122327"/>
<evidence type="ECO:0000256" key="6">
    <source>
        <dbReference type="ARBA" id="ARBA00023136"/>
    </source>
</evidence>
<keyword evidence="6 11" id="KW-0472">Membrane</keyword>
<reference evidence="14" key="1">
    <citation type="submission" date="2025-08" db="UniProtKB">
        <authorList>
            <consortium name="RefSeq"/>
        </authorList>
    </citation>
    <scope>IDENTIFICATION</scope>
    <source>
        <tissue evidence="14">Whole sample</tissue>
    </source>
</reference>
<dbReference type="KEGG" id="cvn:111122327"/>
<evidence type="ECO:0000256" key="4">
    <source>
        <dbReference type="ARBA" id="ARBA00022989"/>
    </source>
</evidence>
<keyword evidence="9 10" id="KW-0807">Transducer</keyword>